<dbReference type="InterPro" id="IPR029488">
    <property type="entry name" value="Hmw/CFAP97"/>
</dbReference>
<evidence type="ECO:0000256" key="1">
    <source>
        <dbReference type="ARBA" id="ARBA00008315"/>
    </source>
</evidence>
<dbReference type="GeneID" id="117566424"/>
<sequence length="335" mass="39547">MADFPKCLSDDSLYEYEQNEKKRLTQTSNPKIVHFRRNVRPSHTSHKLRQRPSQLLHVQQWRDHRHRLKQIASNLDNKPPRYQAARQTGVMGLYNNAITFMSRTKANMQMLMELSHFLRTRGAIQTFRSDRLYTTSSLAYKIKTLERVEEENRDIAKRLLDVVSQVDTGLKAKSKTCQPPKKTRSRRIKPFTMDEMPLKKYEGYNFEMPQTDEERWLLFRPLIYFDIYLKDSRPLGRIVVELFTEAAPVVVLELVRSCVFNLHNKFAIRRVFPDLWLDAELPLSSNSELRKPLEYDAKVIDHGASSYVLSFSKDYLKAPECSQRFSHWLRSCNQE</sequence>
<evidence type="ECO:0000313" key="3">
    <source>
        <dbReference type="RefSeq" id="XP_051862059.1"/>
    </source>
</evidence>
<dbReference type="SUPFAM" id="SSF50891">
    <property type="entry name" value="Cyclophilin-like"/>
    <property type="match status" value="1"/>
</dbReference>
<dbReference type="OrthoDB" id="193499at2759"/>
<keyword evidence="2" id="KW-1185">Reference proteome</keyword>
<name>A0A9C6SUD0_DROAB</name>
<accession>A0A9C6SUD0</accession>
<organism evidence="2 3">
    <name type="scientific">Drosophila albomicans</name>
    <name type="common">Fruit fly</name>
    <dbReference type="NCBI Taxonomy" id="7291"/>
    <lineage>
        <taxon>Eukaryota</taxon>
        <taxon>Metazoa</taxon>
        <taxon>Ecdysozoa</taxon>
        <taxon>Arthropoda</taxon>
        <taxon>Hexapoda</taxon>
        <taxon>Insecta</taxon>
        <taxon>Pterygota</taxon>
        <taxon>Neoptera</taxon>
        <taxon>Endopterygota</taxon>
        <taxon>Diptera</taxon>
        <taxon>Brachycera</taxon>
        <taxon>Muscomorpha</taxon>
        <taxon>Ephydroidea</taxon>
        <taxon>Drosophilidae</taxon>
        <taxon>Drosophila</taxon>
    </lineage>
</organism>
<evidence type="ECO:0000313" key="2">
    <source>
        <dbReference type="Proteomes" id="UP000515160"/>
    </source>
</evidence>
<protein>
    <submittedName>
        <fullName evidence="3">Uncharacterized protein LOC117566424</fullName>
    </submittedName>
</protein>
<dbReference type="InterPro" id="IPR029000">
    <property type="entry name" value="Cyclophilin-like_dom_sf"/>
</dbReference>
<dbReference type="AlphaFoldDB" id="A0A9C6SUD0"/>
<comment type="similarity">
    <text evidence="1">Belongs to the CFAP97 family.</text>
</comment>
<dbReference type="Proteomes" id="UP000515160">
    <property type="component" value="Chromosome 3"/>
</dbReference>
<dbReference type="Pfam" id="PF13879">
    <property type="entry name" value="Hmw_CFAP97"/>
    <property type="match status" value="1"/>
</dbReference>
<reference evidence="3" key="1">
    <citation type="submission" date="2025-08" db="UniProtKB">
        <authorList>
            <consortium name="RefSeq"/>
        </authorList>
    </citation>
    <scope>IDENTIFICATION</scope>
    <source>
        <strain evidence="3">15112-1751.03</strain>
        <tissue evidence="3">Whole Adult</tissue>
    </source>
</reference>
<proteinExistence type="inferred from homology"/>
<dbReference type="RefSeq" id="XP_051862059.1">
    <property type="nucleotide sequence ID" value="XM_052006099.1"/>
</dbReference>
<gene>
    <name evidence="3" type="primary">LOC117566424</name>
</gene>